<evidence type="ECO:0000256" key="1">
    <source>
        <dbReference type="ARBA" id="ARBA00008942"/>
    </source>
</evidence>
<dbReference type="EMBL" id="GDAY02000278">
    <property type="protein sequence ID" value="JAV51135.1"/>
    <property type="molecule type" value="Transcribed_RNA"/>
</dbReference>
<dbReference type="Pfam" id="PF15753">
    <property type="entry name" value="BLOC1S3"/>
    <property type="match status" value="1"/>
</dbReference>
<evidence type="ECO:0000256" key="3">
    <source>
        <dbReference type="SAM" id="MobiDB-lite"/>
    </source>
</evidence>
<evidence type="ECO:0000313" key="4">
    <source>
        <dbReference type="EMBL" id="JAV51135.1"/>
    </source>
</evidence>
<proteinExistence type="inferred from homology"/>
<protein>
    <recommendedName>
        <fullName evidence="2">Biogenesis of lysosome-related organelles complex 1 subunit 3</fullName>
    </recommendedName>
</protein>
<feature type="region of interest" description="Disordered" evidence="3">
    <location>
        <begin position="1"/>
        <end position="63"/>
    </location>
</feature>
<sequence length="193" mass="20829">MISPGYKTVIQGEASETDSEEEINCSASYQAAFGSPSGVQVAGEASETDEEDEAQSPAGSKTEAKLIATDLPPLIVYKNEDSESPTAVEEKPALHIKHRGRYSTLLQQKLVESNARLYYDINATIKQVYQTAIKEIGAITGQLSNSQNGIINASHNIRLVLEDLRAVADKIDIINSCSLLPDIQIEVPSSAHT</sequence>
<dbReference type="PANTHER" id="PTHR31974:SF2">
    <property type="entry name" value="BIOGENESIS OF LYSOSOME-RELATED ORGANELLES COMPLEX 1 SUBUNIT 3"/>
    <property type="match status" value="1"/>
</dbReference>
<dbReference type="GO" id="GO:0031083">
    <property type="term" value="C:BLOC-1 complex"/>
    <property type="evidence" value="ECO:0007669"/>
    <property type="project" value="TreeGrafter"/>
</dbReference>
<organism evidence="4">
    <name type="scientific">Agkistrodon contortrix contortrix</name>
    <name type="common">Southern copperhead</name>
    <dbReference type="NCBI Taxonomy" id="8713"/>
    <lineage>
        <taxon>Eukaryota</taxon>
        <taxon>Metazoa</taxon>
        <taxon>Chordata</taxon>
        <taxon>Craniata</taxon>
        <taxon>Vertebrata</taxon>
        <taxon>Euteleostomi</taxon>
        <taxon>Lepidosauria</taxon>
        <taxon>Squamata</taxon>
        <taxon>Bifurcata</taxon>
        <taxon>Unidentata</taxon>
        <taxon>Episquamata</taxon>
        <taxon>Toxicofera</taxon>
        <taxon>Serpentes</taxon>
        <taxon>Colubroidea</taxon>
        <taxon>Viperidae</taxon>
        <taxon>Crotalinae</taxon>
        <taxon>Agkistrodon</taxon>
    </lineage>
</organism>
<dbReference type="InterPro" id="IPR017245">
    <property type="entry name" value="BLOC-1_complex_su-3"/>
</dbReference>
<evidence type="ECO:0000256" key="2">
    <source>
        <dbReference type="ARBA" id="ARBA00019581"/>
    </source>
</evidence>
<dbReference type="AlphaFoldDB" id="A0A1W7RJ02"/>
<accession>A0A1W7RJ02</accession>
<comment type="similarity">
    <text evidence="1">Belongs to the BLOC1S3 family.</text>
</comment>
<name>A0A1W7RJ02_AGKCO</name>
<dbReference type="PANTHER" id="PTHR31974">
    <property type="entry name" value="BIOGENESIS OF LYSOSOME-RELATED ORGANELLES COMPLEX 1 SUBUNIT 3"/>
    <property type="match status" value="1"/>
</dbReference>
<reference evidence="4" key="1">
    <citation type="journal article" date="2015" name="G3 (Bethesda)">
        <title>Post-transcriptional mechanisms contribute little to phenotypic variation in snake venoms.</title>
        <authorList>
            <person name="Rokyta D.R."/>
            <person name="Margres M.J."/>
            <person name="Calvin K."/>
        </authorList>
    </citation>
    <scope>NUCLEOTIDE SEQUENCE</scope>
    <source>
        <strain evidence="4">KW1091</strain>
        <tissue evidence="4">Venom gland</tissue>
    </source>
</reference>
<reference evidence="4" key="2">
    <citation type="submission" date="2017-04" db="EMBL/GenBank/DDBJ databases">
        <title>Venomic assessment of a copperhead snake (Agkistrodon contortrix) produced by parthenogenesis.</title>
        <authorList>
            <person name="Calvete J.J."/>
            <person name="Casewell N."/>
            <person name="Wuster W."/>
            <person name="Rokyta D.R."/>
            <person name="Storey D."/>
            <person name="Smith C.S."/>
            <person name="Schuett G.W."/>
            <person name="Booth W."/>
        </authorList>
    </citation>
    <scope>NUCLEOTIDE SEQUENCE</scope>
    <source>
        <strain evidence="4">KW1091</strain>
        <tissue evidence="4">Venom gland</tissue>
    </source>
</reference>